<evidence type="ECO:0000313" key="2">
    <source>
        <dbReference type="Proteomes" id="UP001174677"/>
    </source>
</evidence>
<dbReference type="Pfam" id="PF05340">
    <property type="entry name" value="DUF740"/>
    <property type="match status" value="1"/>
</dbReference>
<organism evidence="1 2">
    <name type="scientific">Hevea brasiliensis</name>
    <name type="common">Para rubber tree</name>
    <name type="synonym">Siphonia brasiliensis</name>
    <dbReference type="NCBI Taxonomy" id="3981"/>
    <lineage>
        <taxon>Eukaryota</taxon>
        <taxon>Viridiplantae</taxon>
        <taxon>Streptophyta</taxon>
        <taxon>Embryophyta</taxon>
        <taxon>Tracheophyta</taxon>
        <taxon>Spermatophyta</taxon>
        <taxon>Magnoliopsida</taxon>
        <taxon>eudicotyledons</taxon>
        <taxon>Gunneridae</taxon>
        <taxon>Pentapetalae</taxon>
        <taxon>rosids</taxon>
        <taxon>fabids</taxon>
        <taxon>Malpighiales</taxon>
        <taxon>Euphorbiaceae</taxon>
        <taxon>Crotonoideae</taxon>
        <taxon>Micrandreae</taxon>
        <taxon>Hevea</taxon>
    </lineage>
</organism>
<dbReference type="EMBL" id="JARPOI010000007">
    <property type="protein sequence ID" value="KAJ9177548.1"/>
    <property type="molecule type" value="Genomic_DNA"/>
</dbReference>
<protein>
    <submittedName>
        <fullName evidence="1">Uncharacterized protein</fullName>
    </submittedName>
</protein>
<gene>
    <name evidence="1" type="ORF">P3X46_012757</name>
</gene>
<dbReference type="PANTHER" id="PTHR34046:SF19">
    <property type="entry name" value="RAPIDLY ELICITED PROTEIN, PUTATIVE-RELATED"/>
    <property type="match status" value="1"/>
</dbReference>
<reference evidence="1" key="1">
    <citation type="journal article" date="2023" name="Plant Biotechnol. J.">
        <title>Chromosome-level wild Hevea brasiliensis genome provides new tools for genomic-assisted breeding and valuable loci to elevate rubber yield.</title>
        <authorList>
            <person name="Cheng H."/>
            <person name="Song X."/>
            <person name="Hu Y."/>
            <person name="Wu T."/>
            <person name="Yang Q."/>
            <person name="An Z."/>
            <person name="Feng S."/>
            <person name="Deng Z."/>
            <person name="Wu W."/>
            <person name="Zeng X."/>
            <person name="Tu M."/>
            <person name="Wang X."/>
            <person name="Huang H."/>
        </authorList>
    </citation>
    <scope>NUCLEOTIDE SEQUENCE</scope>
    <source>
        <strain evidence="1">MT/VB/25A 57/8</strain>
    </source>
</reference>
<name>A0ABQ9MF99_HEVBR</name>
<sequence length="146" mass="15943">MGFSEVEKACKEHPYHNQKQGVCPSCLRERLSQLYVVVSSNKEAVAPSSSSMSFSSASSSTHISPVIHHHRHQRNISDIMGSISFRVSAGSGLKKSRSIAFVSRSSLVGELKHGTKKNKKGFWSKLLHLKGKNKEANIGGKIALNV</sequence>
<dbReference type="Proteomes" id="UP001174677">
    <property type="component" value="Chromosome 7"/>
</dbReference>
<evidence type="ECO:0000313" key="1">
    <source>
        <dbReference type="EMBL" id="KAJ9177548.1"/>
    </source>
</evidence>
<dbReference type="PANTHER" id="PTHR34046">
    <property type="entry name" value="OS06G0218800 PROTEIN"/>
    <property type="match status" value="1"/>
</dbReference>
<keyword evidence="2" id="KW-1185">Reference proteome</keyword>
<proteinExistence type="predicted"/>
<comment type="caution">
    <text evidence="1">The sequence shown here is derived from an EMBL/GenBank/DDBJ whole genome shotgun (WGS) entry which is preliminary data.</text>
</comment>
<dbReference type="InterPro" id="IPR008004">
    <property type="entry name" value="OCTOPUS-like"/>
</dbReference>
<accession>A0ABQ9MF99</accession>